<accession>A0A6A0AEU4</accession>
<feature type="compositionally biased region" description="Polar residues" evidence="1">
    <location>
        <begin position="66"/>
        <end position="79"/>
    </location>
</feature>
<evidence type="ECO:0000313" key="3">
    <source>
        <dbReference type="Proteomes" id="UP000485058"/>
    </source>
</evidence>
<reference evidence="2 3" key="1">
    <citation type="submission" date="2020-02" db="EMBL/GenBank/DDBJ databases">
        <title>Draft genome sequence of Haematococcus lacustris strain NIES-144.</title>
        <authorList>
            <person name="Morimoto D."/>
            <person name="Nakagawa S."/>
            <person name="Yoshida T."/>
            <person name="Sawayama S."/>
        </authorList>
    </citation>
    <scope>NUCLEOTIDE SEQUENCE [LARGE SCALE GENOMIC DNA]</scope>
    <source>
        <strain evidence="2 3">NIES-144</strain>
    </source>
</reference>
<organism evidence="2 3">
    <name type="scientific">Haematococcus lacustris</name>
    <name type="common">Green alga</name>
    <name type="synonym">Haematococcus pluvialis</name>
    <dbReference type="NCBI Taxonomy" id="44745"/>
    <lineage>
        <taxon>Eukaryota</taxon>
        <taxon>Viridiplantae</taxon>
        <taxon>Chlorophyta</taxon>
        <taxon>core chlorophytes</taxon>
        <taxon>Chlorophyceae</taxon>
        <taxon>CS clade</taxon>
        <taxon>Chlamydomonadales</taxon>
        <taxon>Haematococcaceae</taxon>
        <taxon>Haematococcus</taxon>
    </lineage>
</organism>
<dbReference type="EMBL" id="BLLF01005180">
    <property type="protein sequence ID" value="GFH30843.1"/>
    <property type="molecule type" value="Genomic_DNA"/>
</dbReference>
<protein>
    <submittedName>
        <fullName evidence="2">Uncharacterized protein</fullName>
    </submittedName>
</protein>
<evidence type="ECO:0000313" key="2">
    <source>
        <dbReference type="EMBL" id="GFH30843.1"/>
    </source>
</evidence>
<proteinExistence type="predicted"/>
<dbReference type="Proteomes" id="UP000485058">
    <property type="component" value="Unassembled WGS sequence"/>
</dbReference>
<keyword evidence="3" id="KW-1185">Reference proteome</keyword>
<gene>
    <name evidence="2" type="ORF">HaLaN_29770</name>
</gene>
<comment type="caution">
    <text evidence="2">The sequence shown here is derived from an EMBL/GenBank/DDBJ whole genome shotgun (WGS) entry which is preliminary data.</text>
</comment>
<dbReference type="AlphaFoldDB" id="A0A6A0AEU4"/>
<sequence length="79" mass="8554">MSTIVYAGILPNVGVPPPAGRDALVRNCQCGNGYRDRLTVRQDHSSPIDSVNQEQLHTPHHPITARVSTQARHATSGTQ</sequence>
<feature type="region of interest" description="Disordered" evidence="1">
    <location>
        <begin position="52"/>
        <end position="79"/>
    </location>
</feature>
<name>A0A6A0AEU4_HAELA</name>
<evidence type="ECO:0000256" key="1">
    <source>
        <dbReference type="SAM" id="MobiDB-lite"/>
    </source>
</evidence>